<accession>A0A1X0QXG5</accession>
<dbReference type="EMBL" id="KV921970">
    <property type="protein sequence ID" value="ORE04470.1"/>
    <property type="molecule type" value="Genomic_DNA"/>
</dbReference>
<dbReference type="OrthoDB" id="2448606at2759"/>
<gene>
    <name evidence="1" type="ORF">BCV72DRAFT_13968</name>
</gene>
<protein>
    <submittedName>
        <fullName evidence="1">Uncharacterized protein</fullName>
    </submittedName>
</protein>
<dbReference type="AlphaFoldDB" id="A0A1X0QXG5"/>
<name>A0A1X0QXG5_RHIZD</name>
<dbReference type="Proteomes" id="UP000242414">
    <property type="component" value="Unassembled WGS sequence"/>
</dbReference>
<organism evidence="1">
    <name type="scientific">Rhizopus microsporus var. microsporus</name>
    <dbReference type="NCBI Taxonomy" id="86635"/>
    <lineage>
        <taxon>Eukaryota</taxon>
        <taxon>Fungi</taxon>
        <taxon>Fungi incertae sedis</taxon>
        <taxon>Mucoromycota</taxon>
        <taxon>Mucoromycotina</taxon>
        <taxon>Mucoromycetes</taxon>
        <taxon>Mucorales</taxon>
        <taxon>Mucorineae</taxon>
        <taxon>Rhizopodaceae</taxon>
        <taxon>Rhizopus</taxon>
    </lineage>
</organism>
<proteinExistence type="predicted"/>
<evidence type="ECO:0000313" key="1">
    <source>
        <dbReference type="EMBL" id="ORE04470.1"/>
    </source>
</evidence>
<sequence length="107" mass="12112">MCLDGQFNVLGPLLTSYLMKLKAGGLYVMQELSTARVPLCIDDIPSYLTNLSKIKNIIHHFLRLCTQAEPSTVIILGKLKRDSPTTAKFDHVIKQAVDCKRQNYIKY</sequence>
<reference evidence="1" key="1">
    <citation type="journal article" date="2016" name="Proc. Natl. Acad. Sci. U.S.A.">
        <title>Lipid metabolic changes in an early divergent fungus govern the establishment of a mutualistic symbiosis with endobacteria.</title>
        <authorList>
            <person name="Lastovetsky O.A."/>
            <person name="Gaspar M.L."/>
            <person name="Mondo S.J."/>
            <person name="LaButti K.M."/>
            <person name="Sandor L."/>
            <person name="Grigoriev I.V."/>
            <person name="Henry S.A."/>
            <person name="Pawlowska T.E."/>
        </authorList>
    </citation>
    <scope>NUCLEOTIDE SEQUENCE [LARGE SCALE GENOMIC DNA]</scope>
    <source>
        <strain evidence="1">ATCC 52814</strain>
    </source>
</reference>
<dbReference type="VEuPathDB" id="FungiDB:BCV72DRAFT_13968"/>